<dbReference type="STRING" id="571933.SAMN05216362_12721"/>
<dbReference type="EMBL" id="FOES01000027">
    <property type="protein sequence ID" value="SEQ78769.1"/>
    <property type="molecule type" value="Genomic_DNA"/>
</dbReference>
<dbReference type="AlphaFoldDB" id="A0A1H9IW61"/>
<organism evidence="1 2">
    <name type="scientific">Piscibacillus halophilus</name>
    <dbReference type="NCBI Taxonomy" id="571933"/>
    <lineage>
        <taxon>Bacteria</taxon>
        <taxon>Bacillati</taxon>
        <taxon>Bacillota</taxon>
        <taxon>Bacilli</taxon>
        <taxon>Bacillales</taxon>
        <taxon>Bacillaceae</taxon>
        <taxon>Piscibacillus</taxon>
    </lineage>
</organism>
<dbReference type="RefSeq" id="WP_091774305.1">
    <property type="nucleotide sequence ID" value="NZ_CAESCL010000107.1"/>
</dbReference>
<protein>
    <submittedName>
        <fullName evidence="1">Uncharacterized protein</fullName>
    </submittedName>
</protein>
<gene>
    <name evidence="1" type="ORF">SAMN05216362_12721</name>
</gene>
<evidence type="ECO:0000313" key="2">
    <source>
        <dbReference type="Proteomes" id="UP000199427"/>
    </source>
</evidence>
<reference evidence="1 2" key="1">
    <citation type="submission" date="2016-10" db="EMBL/GenBank/DDBJ databases">
        <authorList>
            <person name="de Groot N.N."/>
        </authorList>
    </citation>
    <scope>NUCLEOTIDE SEQUENCE [LARGE SCALE GENOMIC DNA]</scope>
    <source>
        <strain evidence="1 2">DSM 21633</strain>
    </source>
</reference>
<evidence type="ECO:0000313" key="1">
    <source>
        <dbReference type="EMBL" id="SEQ78769.1"/>
    </source>
</evidence>
<proteinExistence type="predicted"/>
<dbReference type="PROSITE" id="PS51257">
    <property type="entry name" value="PROKAR_LIPOPROTEIN"/>
    <property type="match status" value="1"/>
</dbReference>
<dbReference type="Proteomes" id="UP000199427">
    <property type="component" value="Unassembled WGS sequence"/>
</dbReference>
<sequence length="168" mass="19523">MYKNIMTTFLLCVLIIVILVGCDPLEKDIMNFYQSTESIDLSQENINSISISSNKNDILEAFGIPNQVEEVENPKSQYLIYDGIEFGLIEEKVNRYYIQENYETTKGIVIGDSKDRVIKEYGQNYYERVESNIETLGYFDKDHMINIEFGIHENKVVAVIVEKIDKKR</sequence>
<name>A0A1H9IW61_9BACI</name>
<accession>A0A1H9IW61</accession>
<keyword evidence="2" id="KW-1185">Reference proteome</keyword>
<dbReference type="OrthoDB" id="1912519at2"/>